<reference evidence="1 2" key="1">
    <citation type="journal article" date="2016" name="Nat. Commun.">
        <title>Thousands of microbial genomes shed light on interconnected biogeochemical processes in an aquifer system.</title>
        <authorList>
            <person name="Anantharaman K."/>
            <person name="Brown C.T."/>
            <person name="Hug L.A."/>
            <person name="Sharon I."/>
            <person name="Castelle C.J."/>
            <person name="Probst A.J."/>
            <person name="Thomas B.C."/>
            <person name="Singh A."/>
            <person name="Wilkins M.J."/>
            <person name="Karaoz U."/>
            <person name="Brodie E.L."/>
            <person name="Williams K.H."/>
            <person name="Hubbard S.S."/>
            <person name="Banfield J.F."/>
        </authorList>
    </citation>
    <scope>NUCLEOTIDE SEQUENCE [LARGE SCALE GENOMIC DNA]</scope>
</reference>
<dbReference type="EMBL" id="MHLB01000002">
    <property type="protein sequence ID" value="OGZ02727.1"/>
    <property type="molecule type" value="Genomic_DNA"/>
</dbReference>
<dbReference type="AlphaFoldDB" id="A0A1G2CNA9"/>
<sequence length="211" mass="24031">MEQIPSAYEDSYEHLLLGTLATGERVYDKPESHLHAGIEGFVREFLPRIQASGKEFIEASFRDPRIRFPARRVSIDPAVDDLFLAQRKGRKGYTVFVRNRNPGTTDNIVIVLRRSDAYPEGITPVREGYTLATAFAGEQAAREPWDPWFDKGDTPEERERRGALRAESLQYWRSNALIPSSQEYPIIEGSERPFSPDLLTQIIDESKSMGK</sequence>
<protein>
    <submittedName>
        <fullName evidence="1">Uncharacterized protein</fullName>
    </submittedName>
</protein>
<accession>A0A1G2CNA9</accession>
<evidence type="ECO:0000313" key="2">
    <source>
        <dbReference type="Proteomes" id="UP000178348"/>
    </source>
</evidence>
<name>A0A1G2CNA9_9BACT</name>
<comment type="caution">
    <text evidence="1">The sequence shown here is derived from an EMBL/GenBank/DDBJ whole genome shotgun (WGS) entry which is preliminary data.</text>
</comment>
<organism evidence="1 2">
    <name type="scientific">Candidatus Liptonbacteria bacterium RIFCSPLOWO2_01_FULL_53_13</name>
    <dbReference type="NCBI Taxonomy" id="1798651"/>
    <lineage>
        <taxon>Bacteria</taxon>
        <taxon>Candidatus Liptoniibacteriota</taxon>
    </lineage>
</organism>
<proteinExistence type="predicted"/>
<gene>
    <name evidence="1" type="ORF">A2946_04070</name>
</gene>
<evidence type="ECO:0000313" key="1">
    <source>
        <dbReference type="EMBL" id="OGZ02727.1"/>
    </source>
</evidence>
<dbReference type="Proteomes" id="UP000178348">
    <property type="component" value="Unassembled WGS sequence"/>
</dbReference>